<evidence type="ECO:0000313" key="2">
    <source>
        <dbReference type="Proteomes" id="UP000652567"/>
    </source>
</evidence>
<dbReference type="EMBL" id="PRDL01000001">
    <property type="protein sequence ID" value="MBE8716911.1"/>
    <property type="molecule type" value="Genomic_DNA"/>
</dbReference>
<dbReference type="Pfam" id="PF13618">
    <property type="entry name" value="Gluconate_2-dh3"/>
    <property type="match status" value="1"/>
</dbReference>
<reference evidence="1" key="1">
    <citation type="submission" date="2018-07" db="EMBL/GenBank/DDBJ databases">
        <title>Genome assembly of strain Ka43.</title>
        <authorList>
            <person name="Kukolya J."/>
            <person name="Nagy I."/>
            <person name="Horvath B."/>
            <person name="Toth A."/>
        </authorList>
    </citation>
    <scope>NUCLEOTIDE SEQUENCE</scope>
    <source>
        <strain evidence="1">KB43</strain>
    </source>
</reference>
<organism evidence="1 2">
    <name type="scientific">Cellvibrio polysaccharolyticus</name>
    <dbReference type="NCBI Taxonomy" id="2082724"/>
    <lineage>
        <taxon>Bacteria</taxon>
        <taxon>Pseudomonadati</taxon>
        <taxon>Pseudomonadota</taxon>
        <taxon>Gammaproteobacteria</taxon>
        <taxon>Cellvibrionales</taxon>
        <taxon>Cellvibrionaceae</taxon>
        <taxon>Cellvibrio</taxon>
    </lineage>
</organism>
<keyword evidence="2" id="KW-1185">Reference proteome</keyword>
<proteinExistence type="predicted"/>
<dbReference type="AlphaFoldDB" id="A0A928V171"/>
<protein>
    <submittedName>
        <fullName evidence="1">Gluconate 2-dehydrogenase subunit 3 family protein</fullName>
    </submittedName>
</protein>
<dbReference type="Proteomes" id="UP000652567">
    <property type="component" value="Unassembled WGS sequence"/>
</dbReference>
<gene>
    <name evidence="1" type="ORF">C4F51_06870</name>
</gene>
<evidence type="ECO:0000313" key="1">
    <source>
        <dbReference type="EMBL" id="MBE8716911.1"/>
    </source>
</evidence>
<name>A0A928V171_9GAMM</name>
<sequence length="217" mass="24115">MALLTISPTITYNSLAGAYIMNRRQVLEYTAWITGIAVSAPLASAILTGCSKHSPDKTTAGDSSSLSGLPILHFFTPEQFLLVAQLADIILPRTDSPSGTEANIHTRLDAMLGQVFDAAYKTRFKTQWQDLQNYLNRKKFDSLNTDAQVDLLQSLETSSHADLAPVKQAFIELKQHFIAYYLTDENVAKQFLNYLPIPVTYQPCISVQDTNNKAWAL</sequence>
<accession>A0A928V171</accession>
<dbReference type="RefSeq" id="WP_193908353.1">
    <property type="nucleotide sequence ID" value="NZ_PRDL01000001.1"/>
</dbReference>
<dbReference type="InterPro" id="IPR027056">
    <property type="entry name" value="Gluconate_2DH_su3"/>
</dbReference>
<comment type="caution">
    <text evidence="1">The sequence shown here is derived from an EMBL/GenBank/DDBJ whole genome shotgun (WGS) entry which is preliminary data.</text>
</comment>